<gene>
    <name evidence="1" type="ORF">KTT_09120</name>
</gene>
<dbReference type="Proteomes" id="UP000287352">
    <property type="component" value="Unassembled WGS sequence"/>
</dbReference>
<protein>
    <submittedName>
        <fullName evidence="1">Uncharacterized protein</fullName>
    </submittedName>
</protein>
<proteinExistence type="predicted"/>
<dbReference type="AlphaFoldDB" id="A0A401ZVW6"/>
<dbReference type="EMBL" id="BIFR01000001">
    <property type="protein sequence ID" value="GCE11053.1"/>
    <property type="molecule type" value="Genomic_DNA"/>
</dbReference>
<organism evidence="1 2">
    <name type="scientific">Tengunoibacter tsumagoiensis</name>
    <dbReference type="NCBI Taxonomy" id="2014871"/>
    <lineage>
        <taxon>Bacteria</taxon>
        <taxon>Bacillati</taxon>
        <taxon>Chloroflexota</taxon>
        <taxon>Ktedonobacteria</taxon>
        <taxon>Ktedonobacterales</taxon>
        <taxon>Dictyobacteraceae</taxon>
        <taxon>Tengunoibacter</taxon>
    </lineage>
</organism>
<keyword evidence="2" id="KW-1185">Reference proteome</keyword>
<sequence length="58" mass="6120">MPHQTLPAQLDGVVVLPLDPPCTLEIGLAYKSAETISPGTRLLVEVATAREALVTSHV</sequence>
<dbReference type="RefSeq" id="WP_161975273.1">
    <property type="nucleotide sequence ID" value="NZ_BIFR01000001.1"/>
</dbReference>
<evidence type="ECO:0000313" key="2">
    <source>
        <dbReference type="Proteomes" id="UP000287352"/>
    </source>
</evidence>
<name>A0A401ZVW6_9CHLR</name>
<accession>A0A401ZVW6</accession>
<reference evidence="2" key="1">
    <citation type="submission" date="2018-12" db="EMBL/GenBank/DDBJ databases">
        <title>Tengunoibacter tsumagoiensis gen. nov., sp. nov., Dictyobacter kobayashii sp. nov., D. alpinus sp. nov., and D. joshuensis sp. nov. and description of Dictyobacteraceae fam. nov. within the order Ktedonobacterales isolated from Tengu-no-mugimeshi.</title>
        <authorList>
            <person name="Wang C.M."/>
            <person name="Zheng Y."/>
            <person name="Sakai Y."/>
            <person name="Toyoda A."/>
            <person name="Minakuchi Y."/>
            <person name="Abe K."/>
            <person name="Yokota A."/>
            <person name="Yabe S."/>
        </authorList>
    </citation>
    <scope>NUCLEOTIDE SEQUENCE [LARGE SCALE GENOMIC DNA]</scope>
    <source>
        <strain evidence="2">Uno3</strain>
    </source>
</reference>
<evidence type="ECO:0000313" key="1">
    <source>
        <dbReference type="EMBL" id="GCE11053.1"/>
    </source>
</evidence>
<comment type="caution">
    <text evidence="1">The sequence shown here is derived from an EMBL/GenBank/DDBJ whole genome shotgun (WGS) entry which is preliminary data.</text>
</comment>